<protein>
    <recommendedName>
        <fullName evidence="7">D-lactate dehydrogenase (cytochrome)</fullName>
        <ecNumber evidence="7">1.1.2.4</ecNumber>
    </recommendedName>
</protein>
<dbReference type="GO" id="GO:0004458">
    <property type="term" value="F:D-lactate dehydrogenase (cytochrome) activity"/>
    <property type="evidence" value="ECO:0007669"/>
    <property type="project" value="UniProtKB-EC"/>
</dbReference>
<dbReference type="GO" id="GO:0071949">
    <property type="term" value="F:FAD binding"/>
    <property type="evidence" value="ECO:0007669"/>
    <property type="project" value="InterPro"/>
</dbReference>
<dbReference type="InterPro" id="IPR004113">
    <property type="entry name" value="FAD-bd_oxidored_4_C"/>
</dbReference>
<dbReference type="InterPro" id="IPR016166">
    <property type="entry name" value="FAD-bd_PCMH"/>
</dbReference>
<dbReference type="KEGG" id="elq:Ga0102493_112826"/>
<gene>
    <name evidence="9" type="ORF">EH32_06160</name>
</gene>
<dbReference type="InterPro" id="IPR036318">
    <property type="entry name" value="FAD-bd_PCMH-like_sf"/>
</dbReference>
<keyword evidence="6" id="KW-0560">Oxidoreductase</keyword>
<dbReference type="InterPro" id="IPR016164">
    <property type="entry name" value="FAD-linked_Oxase-like_C"/>
</dbReference>
<evidence type="ECO:0000256" key="7">
    <source>
        <dbReference type="ARBA" id="ARBA00038897"/>
    </source>
</evidence>
<dbReference type="PATRIC" id="fig|39960.10.peg.1922"/>
<dbReference type="Pfam" id="PF01565">
    <property type="entry name" value="FAD_binding_4"/>
    <property type="match status" value="1"/>
</dbReference>
<evidence type="ECO:0000256" key="3">
    <source>
        <dbReference type="ARBA" id="ARBA00022630"/>
    </source>
</evidence>
<evidence type="ECO:0000259" key="8">
    <source>
        <dbReference type="PROSITE" id="PS51387"/>
    </source>
</evidence>
<dbReference type="RefSeq" id="WP_034900960.1">
    <property type="nucleotide sequence ID" value="NZ_CP017057.1"/>
</dbReference>
<evidence type="ECO:0000256" key="5">
    <source>
        <dbReference type="ARBA" id="ARBA00022946"/>
    </source>
</evidence>
<dbReference type="GO" id="GO:1903457">
    <property type="term" value="P:lactate catabolic process"/>
    <property type="evidence" value="ECO:0007669"/>
    <property type="project" value="TreeGrafter"/>
</dbReference>
<evidence type="ECO:0000256" key="6">
    <source>
        <dbReference type="ARBA" id="ARBA00023002"/>
    </source>
</evidence>
<accession>A0A074MUK1</accession>
<dbReference type="EC" id="1.1.2.4" evidence="7"/>
<dbReference type="SUPFAM" id="SSF55103">
    <property type="entry name" value="FAD-linked oxidases, C-terminal domain"/>
    <property type="match status" value="1"/>
</dbReference>
<evidence type="ECO:0000256" key="1">
    <source>
        <dbReference type="ARBA" id="ARBA00001974"/>
    </source>
</evidence>
<dbReference type="PANTHER" id="PTHR11748">
    <property type="entry name" value="D-LACTATE DEHYDROGENASE"/>
    <property type="match status" value="1"/>
</dbReference>
<dbReference type="AlphaFoldDB" id="A0A074MUK1"/>
<proteinExistence type="inferred from homology"/>
<keyword evidence="5" id="KW-0809">Transit peptide</keyword>
<dbReference type="InterPro" id="IPR016169">
    <property type="entry name" value="FAD-bd_PCMH_sub2"/>
</dbReference>
<dbReference type="InterPro" id="IPR016167">
    <property type="entry name" value="FAD-bd_PCMH_sub1"/>
</dbReference>
<evidence type="ECO:0000256" key="2">
    <source>
        <dbReference type="ARBA" id="ARBA00008000"/>
    </source>
</evidence>
<dbReference type="OrthoDB" id="9811557at2"/>
<comment type="caution">
    <text evidence="9">The sequence shown here is derived from an EMBL/GenBank/DDBJ whole genome shotgun (WGS) entry which is preliminary data.</text>
</comment>
<dbReference type="PANTHER" id="PTHR11748:SF111">
    <property type="entry name" value="D-LACTATE DEHYDROGENASE, MITOCHONDRIAL-RELATED"/>
    <property type="match status" value="1"/>
</dbReference>
<sequence>MATAIRDGQDALAGLATIVGSDNVLTDPETLEFYATDVFRRHELPLAVVRPGSAEGIARIVRHARGHSMPIVMRGGGASYTDAYAHQRQGGVTLDFSRMKAIHIDEDNALVSVEPGVTWAELREALGPRGLKTRFWGSYSGLNATVAGGVSMNAISHGQGTAADSVVSLAVVTGTGEMLCTGSALSGPALPFSRHYGPDLAGLFTGDCGALGIKVRITLALERAGAAHGAASFDFARFEDLHRALRQVAASGLAEENFGLDEALQQGQIGEADLSDKLDMAGAVMKNSASLAKGAKTVAKMALAGSKGIARAKFAGHFIAEGFDDRDAAHKIAEIRRIAREYGKEISASVPEVVRAMPFAPLNNVVGPKGERWLPMHAQLPHCAARPFHEALQAYWQSRRADMDSHGIYTGGMFMAIGTSVFIYEPTFYWPDARNAYHERTVEPVHLEGLPVYEAAPEAEALVKEMKREVVALMHDHGGVHYQIGRSYPYLKDHDPVHLALVRTLKRELDPDAIINPGALGL</sequence>
<name>A0A074MUK1_9SPHN</name>
<keyword evidence="4" id="KW-0274">FAD</keyword>
<dbReference type="InterPro" id="IPR006094">
    <property type="entry name" value="Oxid_FAD_bind_N"/>
</dbReference>
<dbReference type="Gene3D" id="3.30.43.10">
    <property type="entry name" value="Uridine Diphospho-n-acetylenolpyruvylglucosamine Reductase, domain 2"/>
    <property type="match status" value="1"/>
</dbReference>
<organism evidence="9 10">
    <name type="scientific">Erythrobacter litoralis</name>
    <dbReference type="NCBI Taxonomy" id="39960"/>
    <lineage>
        <taxon>Bacteria</taxon>
        <taxon>Pseudomonadati</taxon>
        <taxon>Pseudomonadota</taxon>
        <taxon>Alphaproteobacteria</taxon>
        <taxon>Sphingomonadales</taxon>
        <taxon>Erythrobacteraceae</taxon>
        <taxon>Erythrobacter/Porphyrobacter group</taxon>
        <taxon>Erythrobacter</taxon>
    </lineage>
</organism>
<dbReference type="GO" id="GO:0008720">
    <property type="term" value="F:D-lactate dehydrogenase (NAD+) activity"/>
    <property type="evidence" value="ECO:0007669"/>
    <property type="project" value="TreeGrafter"/>
</dbReference>
<dbReference type="Proteomes" id="UP000027866">
    <property type="component" value="Unassembled WGS sequence"/>
</dbReference>
<evidence type="ECO:0000313" key="9">
    <source>
        <dbReference type="EMBL" id="KEO98686.1"/>
    </source>
</evidence>
<keyword evidence="3" id="KW-0285">Flavoprotein</keyword>
<dbReference type="EMBL" id="JMIX01000003">
    <property type="protein sequence ID" value="KEO98686.1"/>
    <property type="molecule type" value="Genomic_DNA"/>
</dbReference>
<feature type="domain" description="FAD-binding PCMH-type" evidence="8">
    <location>
        <begin position="41"/>
        <end position="224"/>
    </location>
</feature>
<dbReference type="SUPFAM" id="SSF56176">
    <property type="entry name" value="FAD-binding/transporter-associated domain-like"/>
    <property type="match status" value="1"/>
</dbReference>
<dbReference type="Pfam" id="PF02913">
    <property type="entry name" value="FAD-oxidase_C"/>
    <property type="match status" value="1"/>
</dbReference>
<comment type="similarity">
    <text evidence="2">Belongs to the FAD-binding oxidoreductase/transferase type 4 family.</text>
</comment>
<comment type="cofactor">
    <cofactor evidence="1">
        <name>FAD</name>
        <dbReference type="ChEBI" id="CHEBI:57692"/>
    </cofactor>
</comment>
<dbReference type="Gene3D" id="3.30.465.10">
    <property type="match status" value="1"/>
</dbReference>
<reference evidence="9 10" key="1">
    <citation type="submission" date="2014-04" db="EMBL/GenBank/DDBJ databases">
        <title>A comprehensive comparison of genomes of Erythrobacter spp. Strains.</title>
        <authorList>
            <person name="Zheng Q."/>
        </authorList>
    </citation>
    <scope>NUCLEOTIDE SEQUENCE [LARGE SCALE GENOMIC DNA]</scope>
    <source>
        <strain evidence="9 10">DSM 8509</strain>
    </source>
</reference>
<evidence type="ECO:0000313" key="10">
    <source>
        <dbReference type="Proteomes" id="UP000027866"/>
    </source>
</evidence>
<evidence type="ECO:0000256" key="4">
    <source>
        <dbReference type="ARBA" id="ARBA00022827"/>
    </source>
</evidence>
<keyword evidence="10" id="KW-1185">Reference proteome</keyword>
<dbReference type="PROSITE" id="PS51387">
    <property type="entry name" value="FAD_PCMH"/>
    <property type="match status" value="1"/>
</dbReference>